<accession>A0A2B4RQG2</accession>
<evidence type="ECO:0000256" key="4">
    <source>
        <dbReference type="ARBA" id="ARBA00022771"/>
    </source>
</evidence>
<dbReference type="PROSITE" id="PS01360">
    <property type="entry name" value="ZF_MYND_1"/>
    <property type="match status" value="1"/>
</dbReference>
<feature type="transmembrane region" description="Helical" evidence="10">
    <location>
        <begin position="520"/>
        <end position="540"/>
    </location>
</feature>
<evidence type="ECO:0000256" key="7">
    <source>
        <dbReference type="ARBA" id="ARBA00023136"/>
    </source>
</evidence>
<comment type="similarity">
    <text evidence="9">Belongs to the G-protein coupled receptor 1 family.</text>
</comment>
<dbReference type="FunFam" id="1.20.1070.10:FF:000291">
    <property type="entry name" value="Predicted protein"/>
    <property type="match status" value="1"/>
</dbReference>
<evidence type="ECO:0000256" key="10">
    <source>
        <dbReference type="SAM" id="Phobius"/>
    </source>
</evidence>
<dbReference type="GO" id="GO:0008270">
    <property type="term" value="F:zinc ion binding"/>
    <property type="evidence" value="ECO:0007669"/>
    <property type="project" value="UniProtKB-KW"/>
</dbReference>
<keyword evidence="6 10" id="KW-1133">Transmembrane helix</keyword>
<feature type="domain" description="G-protein coupled receptors family 1 profile" evidence="11">
    <location>
        <begin position="416"/>
        <end position="674"/>
    </location>
</feature>
<dbReference type="InterPro" id="IPR011990">
    <property type="entry name" value="TPR-like_helical_dom_sf"/>
</dbReference>
<dbReference type="Gene3D" id="1.20.1070.10">
    <property type="entry name" value="Rhodopsin 7-helix transmembrane proteins"/>
    <property type="match status" value="1"/>
</dbReference>
<dbReference type="SUPFAM" id="SSF48452">
    <property type="entry name" value="TPR-like"/>
    <property type="match status" value="1"/>
</dbReference>
<keyword evidence="2 9" id="KW-0812">Transmembrane</keyword>
<dbReference type="Gene3D" id="1.25.40.10">
    <property type="entry name" value="Tetratricopeptide repeat domain"/>
    <property type="match status" value="1"/>
</dbReference>
<dbReference type="PRINTS" id="PR00237">
    <property type="entry name" value="GPCRRHODOPSN"/>
</dbReference>
<dbReference type="GO" id="GO:0004930">
    <property type="term" value="F:G protein-coupled receptor activity"/>
    <property type="evidence" value="ECO:0007669"/>
    <property type="project" value="UniProtKB-KW"/>
</dbReference>
<feature type="domain" description="MYND-type" evidence="12">
    <location>
        <begin position="17"/>
        <end position="54"/>
    </location>
</feature>
<keyword evidence="4 8" id="KW-0863">Zinc-finger</keyword>
<feature type="transmembrane region" description="Helical" evidence="10">
    <location>
        <begin position="573"/>
        <end position="595"/>
    </location>
</feature>
<feature type="transmembrane region" description="Helical" evidence="10">
    <location>
        <begin position="472"/>
        <end position="499"/>
    </location>
</feature>
<feature type="transmembrane region" description="Helical" evidence="10">
    <location>
        <begin position="434"/>
        <end position="452"/>
    </location>
</feature>
<dbReference type="PANTHER" id="PTHR46533:SF1">
    <property type="entry name" value="ZINC FINGER MYND DOMAIN-CONTAINING PROTEIN 12"/>
    <property type="match status" value="1"/>
</dbReference>
<feature type="transmembrane region" description="Helical" evidence="10">
    <location>
        <begin position="656"/>
        <end position="677"/>
    </location>
</feature>
<dbReference type="PROSITE" id="PS00237">
    <property type="entry name" value="G_PROTEIN_RECEP_F1_1"/>
    <property type="match status" value="1"/>
</dbReference>
<dbReference type="CDD" id="cd00637">
    <property type="entry name" value="7tm_classA_rhodopsin-like"/>
    <property type="match status" value="1"/>
</dbReference>
<dbReference type="PROSITE" id="PS50865">
    <property type="entry name" value="ZF_MYND_2"/>
    <property type="match status" value="1"/>
</dbReference>
<evidence type="ECO:0000256" key="9">
    <source>
        <dbReference type="RuleBase" id="RU000688"/>
    </source>
</evidence>
<dbReference type="Gene3D" id="6.10.140.2220">
    <property type="match status" value="1"/>
</dbReference>
<keyword evidence="9" id="KW-0807">Transducer</keyword>
<evidence type="ECO:0000256" key="3">
    <source>
        <dbReference type="ARBA" id="ARBA00022723"/>
    </source>
</evidence>
<dbReference type="EMBL" id="LSMT01000380">
    <property type="protein sequence ID" value="PFX19039.1"/>
    <property type="molecule type" value="Genomic_DNA"/>
</dbReference>
<dbReference type="SUPFAM" id="SSF81321">
    <property type="entry name" value="Family A G protein-coupled receptor-like"/>
    <property type="match status" value="1"/>
</dbReference>
<dbReference type="InterPro" id="IPR000276">
    <property type="entry name" value="GPCR_Rhodpsn"/>
</dbReference>
<gene>
    <name evidence="13" type="primary">ZMYND12</name>
    <name evidence="13" type="ORF">AWC38_SpisGene16568</name>
</gene>
<dbReference type="SMART" id="SM01381">
    <property type="entry name" value="7TM_GPCR_Srsx"/>
    <property type="match status" value="1"/>
</dbReference>
<feature type="transmembrane region" description="Helical" evidence="10">
    <location>
        <begin position="403"/>
        <end position="425"/>
    </location>
</feature>
<evidence type="ECO:0000313" key="14">
    <source>
        <dbReference type="Proteomes" id="UP000225706"/>
    </source>
</evidence>
<dbReference type="InterPro" id="IPR053248">
    <property type="entry name" value="Zinc_finger_MYND_domain"/>
</dbReference>
<dbReference type="AlphaFoldDB" id="A0A2B4RQG2"/>
<evidence type="ECO:0000256" key="1">
    <source>
        <dbReference type="ARBA" id="ARBA00004370"/>
    </source>
</evidence>
<evidence type="ECO:0000256" key="6">
    <source>
        <dbReference type="ARBA" id="ARBA00022989"/>
    </source>
</evidence>
<dbReference type="PROSITE" id="PS50262">
    <property type="entry name" value="G_PROTEIN_RECEP_F1_2"/>
    <property type="match status" value="1"/>
</dbReference>
<dbReference type="InterPro" id="IPR017452">
    <property type="entry name" value="GPCR_Rhodpsn_7TM"/>
</dbReference>
<organism evidence="13 14">
    <name type="scientific">Stylophora pistillata</name>
    <name type="common">Smooth cauliflower coral</name>
    <dbReference type="NCBI Taxonomy" id="50429"/>
    <lineage>
        <taxon>Eukaryota</taxon>
        <taxon>Metazoa</taxon>
        <taxon>Cnidaria</taxon>
        <taxon>Anthozoa</taxon>
        <taxon>Hexacorallia</taxon>
        <taxon>Scleractinia</taxon>
        <taxon>Astrocoeniina</taxon>
        <taxon>Pocilloporidae</taxon>
        <taxon>Stylophora</taxon>
    </lineage>
</organism>
<feature type="transmembrane region" description="Helical" evidence="10">
    <location>
        <begin position="620"/>
        <end position="644"/>
    </location>
</feature>
<evidence type="ECO:0000313" key="13">
    <source>
        <dbReference type="EMBL" id="PFX19039.1"/>
    </source>
</evidence>
<dbReference type="SUPFAM" id="SSF144232">
    <property type="entry name" value="HIT/MYND zinc finger-like"/>
    <property type="match status" value="1"/>
</dbReference>
<keyword evidence="9" id="KW-0675">Receptor</keyword>
<dbReference type="InterPro" id="IPR002893">
    <property type="entry name" value="Znf_MYND"/>
</dbReference>
<dbReference type="Pfam" id="PF01753">
    <property type="entry name" value="zf-MYND"/>
    <property type="match status" value="1"/>
</dbReference>
<dbReference type="OrthoDB" id="5975505at2759"/>
<evidence type="ECO:0000256" key="5">
    <source>
        <dbReference type="ARBA" id="ARBA00022833"/>
    </source>
</evidence>
<reference evidence="14" key="1">
    <citation type="journal article" date="2017" name="bioRxiv">
        <title>Comparative analysis of the genomes of Stylophora pistillata and Acropora digitifera provides evidence for extensive differences between species of corals.</title>
        <authorList>
            <person name="Voolstra C.R."/>
            <person name="Li Y."/>
            <person name="Liew Y.J."/>
            <person name="Baumgarten S."/>
            <person name="Zoccola D."/>
            <person name="Flot J.-F."/>
            <person name="Tambutte S."/>
            <person name="Allemand D."/>
            <person name="Aranda M."/>
        </authorList>
    </citation>
    <scope>NUCLEOTIDE SEQUENCE [LARGE SCALE GENOMIC DNA]</scope>
</reference>
<dbReference type="GO" id="GO:0016020">
    <property type="term" value="C:membrane"/>
    <property type="evidence" value="ECO:0007669"/>
    <property type="project" value="UniProtKB-SubCell"/>
</dbReference>
<proteinExistence type="inferred from homology"/>
<protein>
    <submittedName>
        <fullName evidence="13">Zinc finger MYND domain-containing protein 12</fullName>
    </submittedName>
</protein>
<keyword evidence="14" id="KW-1185">Reference proteome</keyword>
<keyword evidence="9" id="KW-0297">G-protein coupled receptor</keyword>
<evidence type="ECO:0000256" key="2">
    <source>
        <dbReference type="ARBA" id="ARBA00022692"/>
    </source>
</evidence>
<evidence type="ECO:0000256" key="8">
    <source>
        <dbReference type="PROSITE-ProRule" id="PRU00134"/>
    </source>
</evidence>
<dbReference type="Pfam" id="PF00001">
    <property type="entry name" value="7tm_1"/>
    <property type="match status" value="1"/>
</dbReference>
<comment type="caution">
    <text evidence="13">The sequence shown here is derived from an EMBL/GenBank/DDBJ whole genome shotgun (WGS) entry which is preliminary data.</text>
</comment>
<evidence type="ECO:0000259" key="11">
    <source>
        <dbReference type="PROSITE" id="PS50262"/>
    </source>
</evidence>
<dbReference type="Proteomes" id="UP000225706">
    <property type="component" value="Unassembled WGS sequence"/>
</dbReference>
<sequence length="727" mass="82302">MNTINPLANPNGVKLLCELCQKPAFVQCMDCRVTYYCGPEHQKTDWLGIHEKICQLLIPLRTPIPFLGSEEERQHRKQQQIVRQKQMIELCRTEGQKLLFEGRYDRVVPAAMESLKFSIEVYGLSSIELVPSYLILGEASIGLSRLSQAEEYLAQAQWTVLKTPECPDSIKSKLFRNLGLLYAAQGNYPGALSQLADDIYHSSRVHGTDDIRTSGGYFHMANVFYRQNKLDVAFSLYNQVTDIWFEHLGKLVGQRTKTPAEPSGIGPAFISGVPTDFDILDEAQEAEAIQVVNAMLDLREQQTVQTPAVMCKIYFTTAMLQFILGDMLKARDFGIKARTACENAASSDEGTMRNLVEFLKAVERSILAMSLPNETFNYTNDNQSIKNEGCFVNESNAVKMARIVPYCVLLVVSLLGNTAIIAVVWKEQRMRKTVNFFIVNMCIADLLITLYMPRSMSVWYDGYKWQFYGTLGLVVCKFAVFMHQTAICVSIFTVVAISFDRFFAVILPLRTIITIKISRIIIAMIWFSSVVIRLPMLYGLNLIDASNGEKSCYLSLDDVFYQGAEKTYYNSTLIGLFAVPLAVIAVLYSAILISLKLRKAPGEEIMGREQTRDSRIKKKVLRMVLIVVAVFVLCWLLYFVQLILFSYKSQVGCEVLFMRLFLADLNSAVNPCLCFALNENFRTGLKRILIRYALCSRILSEENFSQKVSPASTMTLWNTQHNNDKQS</sequence>
<keyword evidence="5" id="KW-0862">Zinc</keyword>
<dbReference type="PANTHER" id="PTHR46533">
    <property type="entry name" value="ZINC FINGER MYND DOMAIN-CONTAINING PROTEIN 12"/>
    <property type="match status" value="1"/>
</dbReference>
<evidence type="ECO:0000259" key="12">
    <source>
        <dbReference type="PROSITE" id="PS50865"/>
    </source>
</evidence>
<keyword evidence="7 10" id="KW-0472">Membrane</keyword>
<keyword evidence="3" id="KW-0479">Metal-binding</keyword>
<comment type="subcellular location">
    <subcellularLocation>
        <location evidence="1">Membrane</location>
    </subcellularLocation>
</comment>
<name>A0A2B4RQG2_STYPI</name>